<reference evidence="2" key="1">
    <citation type="submission" date="2019-08" db="EMBL/GenBank/DDBJ databases">
        <authorList>
            <person name="Kucharzyk K."/>
            <person name="Murdoch R.W."/>
            <person name="Higgins S."/>
            <person name="Loffler F."/>
        </authorList>
    </citation>
    <scope>NUCLEOTIDE SEQUENCE</scope>
</reference>
<accession>A0A644WN46</accession>
<feature type="region of interest" description="Disordered" evidence="1">
    <location>
        <begin position="1"/>
        <end position="59"/>
    </location>
</feature>
<gene>
    <name evidence="2" type="ORF">SDC9_51331</name>
</gene>
<feature type="compositionally biased region" description="Low complexity" evidence="1">
    <location>
        <begin position="29"/>
        <end position="41"/>
    </location>
</feature>
<name>A0A644WN46_9ZZZZ</name>
<evidence type="ECO:0000313" key="2">
    <source>
        <dbReference type="EMBL" id="MPM05049.1"/>
    </source>
</evidence>
<feature type="compositionally biased region" description="Basic residues" evidence="1">
    <location>
        <begin position="48"/>
        <end position="59"/>
    </location>
</feature>
<comment type="caution">
    <text evidence="2">The sequence shown here is derived from an EMBL/GenBank/DDBJ whole genome shotgun (WGS) entry which is preliminary data.</text>
</comment>
<feature type="compositionally biased region" description="Low complexity" evidence="1">
    <location>
        <begin position="1"/>
        <end position="12"/>
    </location>
</feature>
<dbReference type="AlphaFoldDB" id="A0A644WN46"/>
<proteinExistence type="predicted"/>
<dbReference type="EMBL" id="VSSQ01001095">
    <property type="protein sequence ID" value="MPM05049.1"/>
    <property type="molecule type" value="Genomic_DNA"/>
</dbReference>
<protein>
    <submittedName>
        <fullName evidence="2">Uncharacterized protein</fullName>
    </submittedName>
</protein>
<evidence type="ECO:0000256" key="1">
    <source>
        <dbReference type="SAM" id="MobiDB-lite"/>
    </source>
</evidence>
<sequence>MKKASTKTTAKAASKKAPAKKTAEKKATAKPTTARKAQAKIAAEKKAPAKKTTIKKAPVKKVAVKKSPAEKVVAKKAPANNTGVKKAVPVQAAIQDKLNKLERAFAENKISRAEYEMWRDVYSKEVPFNENVIKEEDYRPRKIRRRAY</sequence>
<organism evidence="2">
    <name type="scientific">bioreactor metagenome</name>
    <dbReference type="NCBI Taxonomy" id="1076179"/>
    <lineage>
        <taxon>unclassified sequences</taxon>
        <taxon>metagenomes</taxon>
        <taxon>ecological metagenomes</taxon>
    </lineage>
</organism>